<sequence length="661" mass="72186">MQASSLRAIIYYGHLPVMGKSPGKWIKTVLFGKKSAKSKLPKDITIEKKASVTAKAPPSGGLGANHEDLPPQTTDIIAGKTEIDTAASSPCDPVVLLPGLQGADGQGTTGLSPAKDAELTRKELAATKTQAAFRGYLARRAFRALKGIIRLQALVRGHLVRRQAVATLHSMQAIVKFQALIRGRKVRLSDAGLEVLKKCRLEERLGVKRADLLGLNTSLKSTKLSKNAFVSKVSSTAYAVLGAFLASLDEKIIISRNCTVEPWIAVYESVNWLVASLPAAMPLSLQYDPAESNSVWNWLERWSAARLWEPVVQQKKSFDVKPKRKQNNGQTDEVEVGRPKRGGWKVPAKNAENNLAQSSDEKPKRNARKILSHQAELVQEQPQSELEKIKRNLRKVSASAIVASVGSEAVTEKPQRHLREVSCSPTPDVAEQAIEQTSEKTSDVVLAVSKQPVSEAPSELLAVEKPLDVLHDDHPAVELLSLENSNKVENRPAVNDELSPKEDQTNKESQKTRRRRSFPVKQEHIESASQNTPTVPSYMAATESAKAKLRAQGSPNFGEDGAENGFVRRHSLPSSINGKLISMSPRMQKPAQVNGKGGSKSNRSLTSSRDGNVDSTRSFLLLSLLCNLPIFFCRAMVISGLTFSPFTNVERVSVACFCSLK</sequence>
<feature type="region of interest" description="Disordered" evidence="4">
    <location>
        <begin position="318"/>
        <end position="367"/>
    </location>
</feature>
<reference evidence="6" key="1">
    <citation type="submission" date="2022-12" db="EMBL/GenBank/DDBJ databases">
        <title>Draft genome assemblies for two species of Escallonia (Escalloniales).</title>
        <authorList>
            <person name="Chanderbali A."/>
            <person name="Dervinis C."/>
            <person name="Anghel I."/>
            <person name="Soltis D."/>
            <person name="Soltis P."/>
            <person name="Zapata F."/>
        </authorList>
    </citation>
    <scope>NUCLEOTIDE SEQUENCE</scope>
    <source>
        <strain evidence="6">UCBG92.1500</strain>
        <tissue evidence="6">Leaf</tissue>
    </source>
</reference>
<gene>
    <name evidence="6" type="ORF">RJ640_010835</name>
</gene>
<keyword evidence="1" id="KW-0112">Calmodulin-binding</keyword>
<accession>A0AA88QSP7</accession>
<dbReference type="Pfam" id="PF13178">
    <property type="entry name" value="DUF4005"/>
    <property type="match status" value="1"/>
</dbReference>
<name>A0AA88QSP7_9ASTE</name>
<dbReference type="InterPro" id="IPR000048">
    <property type="entry name" value="IQ_motif_EF-hand-BS"/>
</dbReference>
<feature type="compositionally biased region" description="Polar residues" evidence="4">
    <location>
        <begin position="599"/>
        <end position="612"/>
    </location>
</feature>
<comment type="subunit">
    <text evidence="3">Binds to multiple calmodulin (CaM) in the presence of Ca(2+) and CaM-like proteins.</text>
</comment>
<evidence type="ECO:0000256" key="1">
    <source>
        <dbReference type="ARBA" id="ARBA00022860"/>
    </source>
</evidence>
<evidence type="ECO:0000256" key="3">
    <source>
        <dbReference type="ARBA" id="ARBA00024378"/>
    </source>
</evidence>
<comment type="caution">
    <text evidence="6">The sequence shown here is derived from an EMBL/GenBank/DDBJ whole genome shotgun (WGS) entry which is preliminary data.</text>
</comment>
<feature type="region of interest" description="Disordered" evidence="4">
    <location>
        <begin position="585"/>
        <end position="612"/>
    </location>
</feature>
<protein>
    <recommendedName>
        <fullName evidence="5">DUF4005 domain-containing protein</fullName>
    </recommendedName>
</protein>
<evidence type="ECO:0000256" key="4">
    <source>
        <dbReference type="SAM" id="MobiDB-lite"/>
    </source>
</evidence>
<evidence type="ECO:0000313" key="7">
    <source>
        <dbReference type="Proteomes" id="UP001187471"/>
    </source>
</evidence>
<dbReference type="PANTHER" id="PTHR32295">
    <property type="entry name" value="IQ-DOMAIN 5-RELATED"/>
    <property type="match status" value="1"/>
</dbReference>
<dbReference type="Pfam" id="PF00612">
    <property type="entry name" value="IQ"/>
    <property type="match status" value="3"/>
</dbReference>
<dbReference type="Proteomes" id="UP001187471">
    <property type="component" value="Unassembled WGS sequence"/>
</dbReference>
<dbReference type="InterPro" id="IPR025064">
    <property type="entry name" value="DUF4005"/>
</dbReference>
<dbReference type="AlphaFoldDB" id="A0AA88QSP7"/>
<dbReference type="SMART" id="SM00015">
    <property type="entry name" value="IQ"/>
    <property type="match status" value="2"/>
</dbReference>
<feature type="domain" description="DUF4005" evidence="5">
    <location>
        <begin position="514"/>
        <end position="594"/>
    </location>
</feature>
<feature type="compositionally biased region" description="Basic and acidic residues" evidence="4">
    <location>
        <begin position="498"/>
        <end position="511"/>
    </location>
</feature>
<evidence type="ECO:0000313" key="6">
    <source>
        <dbReference type="EMBL" id="KAK2972398.1"/>
    </source>
</evidence>
<proteinExistence type="inferred from homology"/>
<dbReference type="GO" id="GO:0005516">
    <property type="term" value="F:calmodulin binding"/>
    <property type="evidence" value="ECO:0007669"/>
    <property type="project" value="UniProtKB-KW"/>
</dbReference>
<feature type="region of interest" description="Disordered" evidence="4">
    <location>
        <begin position="480"/>
        <end position="534"/>
    </location>
</feature>
<keyword evidence="7" id="KW-1185">Reference proteome</keyword>
<dbReference type="EMBL" id="JAVXUO010002528">
    <property type="protein sequence ID" value="KAK2972398.1"/>
    <property type="molecule type" value="Genomic_DNA"/>
</dbReference>
<dbReference type="PANTHER" id="PTHR32295:SF281">
    <property type="entry name" value="PROTEIN IQ-DOMAIN 31"/>
    <property type="match status" value="1"/>
</dbReference>
<dbReference type="PROSITE" id="PS50096">
    <property type="entry name" value="IQ"/>
    <property type="match status" value="2"/>
</dbReference>
<organism evidence="6 7">
    <name type="scientific">Escallonia rubra</name>
    <dbReference type="NCBI Taxonomy" id="112253"/>
    <lineage>
        <taxon>Eukaryota</taxon>
        <taxon>Viridiplantae</taxon>
        <taxon>Streptophyta</taxon>
        <taxon>Embryophyta</taxon>
        <taxon>Tracheophyta</taxon>
        <taxon>Spermatophyta</taxon>
        <taxon>Magnoliopsida</taxon>
        <taxon>eudicotyledons</taxon>
        <taxon>Gunneridae</taxon>
        <taxon>Pentapetalae</taxon>
        <taxon>asterids</taxon>
        <taxon>campanulids</taxon>
        <taxon>Escalloniales</taxon>
        <taxon>Escalloniaceae</taxon>
        <taxon>Escallonia</taxon>
    </lineage>
</organism>
<feature type="region of interest" description="Disordered" evidence="4">
    <location>
        <begin position="51"/>
        <end position="71"/>
    </location>
</feature>
<dbReference type="CDD" id="cd23767">
    <property type="entry name" value="IQCD"/>
    <property type="match status" value="1"/>
</dbReference>
<evidence type="ECO:0000256" key="2">
    <source>
        <dbReference type="ARBA" id="ARBA00024341"/>
    </source>
</evidence>
<evidence type="ECO:0000259" key="5">
    <source>
        <dbReference type="Pfam" id="PF13178"/>
    </source>
</evidence>
<comment type="similarity">
    <text evidence="2">Belongs to the IQD family.</text>
</comment>